<evidence type="ECO:0000256" key="8">
    <source>
        <dbReference type="ARBA" id="ARBA00023043"/>
    </source>
</evidence>
<dbReference type="RefSeq" id="XP_002835347.1">
    <property type="nucleotide sequence ID" value="XM_002835301.1"/>
</dbReference>
<dbReference type="InterPro" id="IPR041175">
    <property type="entry name" value="VLRF1/Vms1"/>
</dbReference>
<feature type="active site" evidence="10">
    <location>
        <position position="263"/>
    </location>
</feature>
<evidence type="ECO:0000256" key="11">
    <source>
        <dbReference type="SAM" id="MobiDB-lite"/>
    </source>
</evidence>
<feature type="region of interest" description="Disordered" evidence="11">
    <location>
        <begin position="108"/>
        <end position="127"/>
    </location>
</feature>
<comment type="subcellular location">
    <subcellularLocation>
        <location evidence="1">Cytoplasm</location>
    </subcellularLocation>
</comment>
<feature type="compositionally biased region" description="Polar residues" evidence="11">
    <location>
        <begin position="44"/>
        <end position="55"/>
    </location>
</feature>
<dbReference type="InParanoid" id="D5G4R8"/>
<keyword evidence="9" id="KW-0175">Coiled coil</keyword>
<dbReference type="GeneID" id="9188440"/>
<keyword evidence="8" id="KW-0040">ANK repeat</keyword>
<feature type="compositionally biased region" description="Basic and acidic residues" evidence="11">
    <location>
        <begin position="523"/>
        <end position="555"/>
    </location>
</feature>
<dbReference type="HOGENOM" id="CLU_014293_1_1_1"/>
<evidence type="ECO:0000256" key="10">
    <source>
        <dbReference type="PROSITE-ProRule" id="PRU01389"/>
    </source>
</evidence>
<dbReference type="KEGG" id="tml:GSTUM_00000068001"/>
<evidence type="ECO:0000256" key="9">
    <source>
        <dbReference type="ARBA" id="ARBA00023054"/>
    </source>
</evidence>
<comment type="domain">
    <text evidence="10">The VLRF1 domain mediates binding to the 60S ribosomal subunit.</text>
</comment>
<gene>
    <name evidence="13" type="ORF">GSTUM_00000068001</name>
</gene>
<evidence type="ECO:0000313" key="13">
    <source>
        <dbReference type="EMBL" id="CAZ79504.1"/>
    </source>
</evidence>
<dbReference type="PANTHER" id="PTHR16036">
    <property type="entry name" value="ANKYRIN REPEAT AND ZINC FINGER DOMAIN-CONTAINING PROTEIN 1"/>
    <property type="match status" value="1"/>
</dbReference>
<dbReference type="Gene3D" id="1.25.40.20">
    <property type="entry name" value="Ankyrin repeat-containing domain"/>
    <property type="match status" value="1"/>
</dbReference>
<keyword evidence="7 10" id="KW-0378">Hydrolase</keyword>
<dbReference type="GO" id="GO:0004519">
    <property type="term" value="F:endonuclease activity"/>
    <property type="evidence" value="ECO:0007669"/>
    <property type="project" value="UniProtKB-KW"/>
</dbReference>
<feature type="region of interest" description="Disordered" evidence="11">
    <location>
        <begin position="254"/>
        <end position="276"/>
    </location>
</feature>
<dbReference type="eggNOG" id="KOG2505">
    <property type="taxonomic scope" value="Eukaryota"/>
</dbReference>
<dbReference type="FunCoup" id="D5G4R8">
    <property type="interactions" value="172"/>
</dbReference>
<name>D5G4R8_TUBMM</name>
<evidence type="ECO:0000313" key="14">
    <source>
        <dbReference type="Proteomes" id="UP000006911"/>
    </source>
</evidence>
<dbReference type="PANTHER" id="PTHR16036:SF2">
    <property type="entry name" value="TRNA ENDONUCLEASE ANKZF1"/>
    <property type="match status" value="1"/>
</dbReference>
<keyword evidence="4 10" id="KW-0540">Nuclease</keyword>
<evidence type="ECO:0000256" key="1">
    <source>
        <dbReference type="ARBA" id="ARBA00004496"/>
    </source>
</evidence>
<evidence type="ECO:0000256" key="7">
    <source>
        <dbReference type="ARBA" id="ARBA00022801"/>
    </source>
</evidence>
<dbReference type="GO" id="GO:0005737">
    <property type="term" value="C:cytoplasm"/>
    <property type="evidence" value="ECO:0007669"/>
    <property type="project" value="UniProtKB-SubCell"/>
</dbReference>
<dbReference type="InterPro" id="IPR036770">
    <property type="entry name" value="Ankyrin_rpt-contain_sf"/>
</dbReference>
<evidence type="ECO:0000259" key="12">
    <source>
        <dbReference type="PROSITE" id="PS52044"/>
    </source>
</evidence>
<comment type="similarity">
    <text evidence="2 10">Belongs to the ANKZF1/VMS1 family.</text>
</comment>
<protein>
    <submittedName>
        <fullName evidence="13">(Perigord truffle) hypothetical protein</fullName>
    </submittedName>
</protein>
<keyword evidence="5" id="KW-0677">Repeat</keyword>
<feature type="region of interest" description="Disordered" evidence="11">
    <location>
        <begin position="521"/>
        <end position="612"/>
    </location>
</feature>
<evidence type="ECO:0000256" key="4">
    <source>
        <dbReference type="ARBA" id="ARBA00022722"/>
    </source>
</evidence>
<dbReference type="InterPro" id="IPR047139">
    <property type="entry name" value="ANKZ1/VMS1"/>
</dbReference>
<organism evidence="13 14">
    <name type="scientific">Tuber melanosporum (strain Mel28)</name>
    <name type="common">Perigord black truffle</name>
    <dbReference type="NCBI Taxonomy" id="656061"/>
    <lineage>
        <taxon>Eukaryota</taxon>
        <taxon>Fungi</taxon>
        <taxon>Dikarya</taxon>
        <taxon>Ascomycota</taxon>
        <taxon>Pezizomycotina</taxon>
        <taxon>Pezizomycetes</taxon>
        <taxon>Pezizales</taxon>
        <taxon>Tuberaceae</taxon>
        <taxon>Tuber</taxon>
    </lineage>
</organism>
<sequence>MSNEEQLLKRPLYVFDLPDNLLSNLALKTGRETPSPPEAIETPVPTSNQDGEATATSCGLCGTNSTTVEEQRMHVRSDLHRFNLKRKIAGQTAVSEAEFEKMLEDMNESISGSENDSEPSGDDDDPLSTLLRRKARIANENTEISPHRISKMGPGKAPIIWYSSPLLPPTISLGVYRALFSHTEREGVDYISGLQSSQLKSKPGEKPAHIFMCMIGGGHFAAMVVSLAPRNVKKQGTMEREVTVLAHKTFHRYTTRRKQGGAQSSNDSAKGNAQSAGAQIRRYNEAMLMTEVRDLLASWQGLIDTAKLVFIRATGSVNRRTLFSYDDAPLQSQDPRIRGFPFTTRRATQSELLRCFTELTRMKVSRVDEAALAALAEESRKAVEPPTVKPPKPEMPKLTKEEEAQILHSTQITALIRRSKAAALLSYLATNKLSPDFQFHPPNNHSPTLLHFAASSNSPAVVSALLAKAGSDPTYTNPQQPKTPFELAGDRATRDAFRVARAELGESKWDWAEARVPTALTRKQAEERENRERADNEKEEKARRQRELEKLKQQEVKSPARGGGKSLASSVVMGLSRREEEEKGLTPEAKLRLERERRARAAEERMRKLQGR</sequence>
<evidence type="ECO:0000256" key="5">
    <source>
        <dbReference type="ARBA" id="ARBA00022737"/>
    </source>
</evidence>
<keyword evidence="6 10" id="KW-0255">Endonuclease</keyword>
<dbReference type="STRING" id="656061.D5G4R8"/>
<dbReference type="OMA" id="GPHIFMC"/>
<dbReference type="PROSITE" id="PS52044">
    <property type="entry name" value="VLRF1"/>
    <property type="match status" value="1"/>
</dbReference>
<feature type="domain" description="VLRF1" evidence="12">
    <location>
        <begin position="206"/>
        <end position="362"/>
    </location>
</feature>
<keyword evidence="14" id="KW-1185">Reference proteome</keyword>
<reference evidence="13 14" key="1">
    <citation type="journal article" date="2010" name="Nature">
        <title>Perigord black truffle genome uncovers evolutionary origins and mechanisms of symbiosis.</title>
        <authorList>
            <person name="Martin F."/>
            <person name="Kohler A."/>
            <person name="Murat C."/>
            <person name="Balestrini R."/>
            <person name="Coutinho P.M."/>
            <person name="Jaillon O."/>
            <person name="Montanini B."/>
            <person name="Morin E."/>
            <person name="Noel B."/>
            <person name="Percudani R."/>
            <person name="Porcel B."/>
            <person name="Rubini A."/>
            <person name="Amicucci A."/>
            <person name="Amselem J."/>
            <person name="Anthouard V."/>
            <person name="Arcioni S."/>
            <person name="Artiguenave F."/>
            <person name="Aury J.M."/>
            <person name="Ballario P."/>
            <person name="Bolchi A."/>
            <person name="Brenna A."/>
            <person name="Brun A."/>
            <person name="Buee M."/>
            <person name="Cantarel B."/>
            <person name="Chevalier G."/>
            <person name="Couloux A."/>
            <person name="Da Silva C."/>
            <person name="Denoeud F."/>
            <person name="Duplessis S."/>
            <person name="Ghignone S."/>
            <person name="Hilselberger B."/>
            <person name="Iotti M."/>
            <person name="Marcais B."/>
            <person name="Mello A."/>
            <person name="Miranda M."/>
            <person name="Pacioni G."/>
            <person name="Quesneville H."/>
            <person name="Riccioni C."/>
            <person name="Ruotolo R."/>
            <person name="Splivallo R."/>
            <person name="Stocchi V."/>
            <person name="Tisserant E."/>
            <person name="Viscomi A.R."/>
            <person name="Zambonelli A."/>
            <person name="Zampieri E."/>
            <person name="Henrissat B."/>
            <person name="Lebrun M.H."/>
            <person name="Paolocci F."/>
            <person name="Bonfante P."/>
            <person name="Ottonello S."/>
            <person name="Wincker P."/>
        </authorList>
    </citation>
    <scope>NUCLEOTIDE SEQUENCE [LARGE SCALE GENOMIC DNA]</scope>
    <source>
        <strain evidence="13 14">Mel28</strain>
    </source>
</reference>
<dbReference type="GO" id="GO:0016787">
    <property type="term" value="F:hydrolase activity"/>
    <property type="evidence" value="ECO:0007669"/>
    <property type="project" value="UniProtKB-KW"/>
</dbReference>
<dbReference type="Proteomes" id="UP000006911">
    <property type="component" value="Unassembled WGS sequence"/>
</dbReference>
<dbReference type="GO" id="GO:0036503">
    <property type="term" value="P:ERAD pathway"/>
    <property type="evidence" value="ECO:0007669"/>
    <property type="project" value="TreeGrafter"/>
</dbReference>
<feature type="compositionally biased region" description="Polar residues" evidence="11">
    <location>
        <begin position="261"/>
        <end position="276"/>
    </location>
</feature>
<feature type="compositionally biased region" description="Basic and acidic residues" evidence="11">
    <location>
        <begin position="576"/>
        <end position="612"/>
    </location>
</feature>
<feature type="region of interest" description="Disordered" evidence="11">
    <location>
        <begin position="30"/>
        <end position="55"/>
    </location>
</feature>
<evidence type="ECO:0000256" key="6">
    <source>
        <dbReference type="ARBA" id="ARBA00022759"/>
    </source>
</evidence>
<dbReference type="Pfam" id="PF18826">
    <property type="entry name" value="bVLRF1"/>
    <property type="match status" value="1"/>
</dbReference>
<proteinExistence type="inferred from homology"/>
<dbReference type="AlphaFoldDB" id="D5G4R8"/>
<dbReference type="EMBL" id="FN429990">
    <property type="protein sequence ID" value="CAZ79504.1"/>
    <property type="molecule type" value="Genomic_DNA"/>
</dbReference>
<accession>D5G4R8</accession>
<evidence type="ECO:0000256" key="2">
    <source>
        <dbReference type="ARBA" id="ARBA00009262"/>
    </source>
</evidence>
<evidence type="ECO:0000256" key="3">
    <source>
        <dbReference type="ARBA" id="ARBA00022490"/>
    </source>
</evidence>
<feature type="compositionally biased region" description="Acidic residues" evidence="11">
    <location>
        <begin position="115"/>
        <end position="126"/>
    </location>
</feature>
<keyword evidence="3 10" id="KW-0963">Cytoplasm</keyword>